<dbReference type="PANTHER" id="PTHR21600">
    <property type="entry name" value="MITOCHONDRIAL RNA PSEUDOURIDINE SYNTHASE"/>
    <property type="match status" value="1"/>
</dbReference>
<keyword evidence="1" id="KW-0413">Isomerase</keyword>
<dbReference type="Gene3D" id="3.30.2350.10">
    <property type="entry name" value="Pseudouridine synthase"/>
    <property type="match status" value="1"/>
</dbReference>
<sequence length="261" mass="29617">METEQPATGAIPSGRELEILYQSDDLVAVNKPHGLLVHRSIIASDASEFAVQLLRDQLGRRVYPVHRLDRKTGGVLLFALDETMNSLMQQQFAEGQVDKAYLAIVRGYTPDELDIDYPLRVDERSAGSSNAKVGTVQDAFTRLKTLRRTEIPLPFGKHATSRYSLVELTPTTGRLHQLRKHMAHVFHPIIGDRPHGCNKQNRLFKDHFGMETMLLHAQRIHFRHPLTQDEIFITAPWQTEFSRMLTVLFNTPALSENTTPS</sequence>
<evidence type="ECO:0000259" key="2">
    <source>
        <dbReference type="Pfam" id="PF00849"/>
    </source>
</evidence>
<dbReference type="Proteomes" id="UP001597116">
    <property type="component" value="Unassembled WGS sequence"/>
</dbReference>
<gene>
    <name evidence="3" type="ORF">ACFQ4C_17180</name>
</gene>
<evidence type="ECO:0000256" key="1">
    <source>
        <dbReference type="ARBA" id="ARBA00023235"/>
    </source>
</evidence>
<dbReference type="RefSeq" id="WP_265990661.1">
    <property type="nucleotide sequence ID" value="NZ_CP110973.1"/>
</dbReference>
<dbReference type="InterPro" id="IPR050188">
    <property type="entry name" value="RluA_PseudoU_synthase"/>
</dbReference>
<protein>
    <submittedName>
        <fullName evidence="3">Pseudouridine synthase</fullName>
    </submittedName>
</protein>
<dbReference type="InterPro" id="IPR020103">
    <property type="entry name" value="PsdUridine_synth_cat_dom_sf"/>
</dbReference>
<dbReference type="SUPFAM" id="SSF55120">
    <property type="entry name" value="Pseudouridine synthase"/>
    <property type="match status" value="1"/>
</dbReference>
<organism evidence="3 4">
    <name type="scientific">Larkinella insperata</name>
    <dbReference type="NCBI Taxonomy" id="332158"/>
    <lineage>
        <taxon>Bacteria</taxon>
        <taxon>Pseudomonadati</taxon>
        <taxon>Bacteroidota</taxon>
        <taxon>Cytophagia</taxon>
        <taxon>Cytophagales</taxon>
        <taxon>Spirosomataceae</taxon>
        <taxon>Larkinella</taxon>
    </lineage>
</organism>
<accession>A0ABW3Q6P1</accession>
<reference evidence="4" key="1">
    <citation type="journal article" date="2019" name="Int. J. Syst. Evol. Microbiol.">
        <title>The Global Catalogue of Microorganisms (GCM) 10K type strain sequencing project: providing services to taxonomists for standard genome sequencing and annotation.</title>
        <authorList>
            <consortium name="The Broad Institute Genomics Platform"/>
            <consortium name="The Broad Institute Genome Sequencing Center for Infectious Disease"/>
            <person name="Wu L."/>
            <person name="Ma J."/>
        </authorList>
    </citation>
    <scope>NUCLEOTIDE SEQUENCE [LARGE SCALE GENOMIC DNA]</scope>
    <source>
        <strain evidence="4">CCUG 55608</strain>
    </source>
</reference>
<dbReference type="EMBL" id="JBHTLP010000011">
    <property type="protein sequence ID" value="MFD1142862.1"/>
    <property type="molecule type" value="Genomic_DNA"/>
</dbReference>
<keyword evidence="4" id="KW-1185">Reference proteome</keyword>
<evidence type="ECO:0000313" key="3">
    <source>
        <dbReference type="EMBL" id="MFD1142862.1"/>
    </source>
</evidence>
<feature type="domain" description="Pseudouridine synthase RsuA/RluA-like" evidence="2">
    <location>
        <begin position="25"/>
        <end position="184"/>
    </location>
</feature>
<name>A0ABW3Q6P1_9BACT</name>
<dbReference type="Pfam" id="PF00849">
    <property type="entry name" value="PseudoU_synth_2"/>
    <property type="match status" value="1"/>
</dbReference>
<comment type="caution">
    <text evidence="3">The sequence shown here is derived from an EMBL/GenBank/DDBJ whole genome shotgun (WGS) entry which is preliminary data.</text>
</comment>
<proteinExistence type="predicted"/>
<dbReference type="InterPro" id="IPR006145">
    <property type="entry name" value="PsdUridine_synth_RsuA/RluA"/>
</dbReference>
<dbReference type="PANTHER" id="PTHR21600:SF56">
    <property type="entry name" value="TRNA PSEUDOURIDINE SYNTHASE C"/>
    <property type="match status" value="1"/>
</dbReference>
<evidence type="ECO:0000313" key="4">
    <source>
        <dbReference type="Proteomes" id="UP001597116"/>
    </source>
</evidence>